<gene>
    <name evidence="1" type="ORF">H5410_022210</name>
</gene>
<name>A0A9J5ZDK7_SOLCO</name>
<reference evidence="1 2" key="1">
    <citation type="submission" date="2020-09" db="EMBL/GenBank/DDBJ databases">
        <title>De no assembly of potato wild relative species, Solanum commersonii.</title>
        <authorList>
            <person name="Cho K."/>
        </authorList>
    </citation>
    <scope>NUCLEOTIDE SEQUENCE [LARGE SCALE GENOMIC DNA]</scope>
    <source>
        <strain evidence="1">LZ3.2</strain>
        <tissue evidence="1">Leaf</tissue>
    </source>
</reference>
<proteinExistence type="predicted"/>
<keyword evidence="2" id="KW-1185">Reference proteome</keyword>
<dbReference type="AlphaFoldDB" id="A0A9J5ZDK7"/>
<protein>
    <submittedName>
        <fullName evidence="1">Uncharacterized protein</fullName>
    </submittedName>
</protein>
<feature type="non-terminal residue" evidence="1">
    <location>
        <position position="64"/>
    </location>
</feature>
<comment type="caution">
    <text evidence="1">The sequence shown here is derived from an EMBL/GenBank/DDBJ whole genome shotgun (WGS) entry which is preliminary data.</text>
</comment>
<sequence>MEGSTKQMKDMDSNDGFYPSPYIESFLFWLTLFFPLQSTELVEIRENLEKAHRNLIGLNTNNYS</sequence>
<dbReference type="EMBL" id="JACXVP010000004">
    <property type="protein sequence ID" value="KAG5610929.1"/>
    <property type="molecule type" value="Genomic_DNA"/>
</dbReference>
<accession>A0A9J5ZDK7</accession>
<evidence type="ECO:0000313" key="1">
    <source>
        <dbReference type="EMBL" id="KAG5610929.1"/>
    </source>
</evidence>
<evidence type="ECO:0000313" key="2">
    <source>
        <dbReference type="Proteomes" id="UP000824120"/>
    </source>
</evidence>
<dbReference type="Proteomes" id="UP000824120">
    <property type="component" value="Chromosome 4"/>
</dbReference>
<organism evidence="1 2">
    <name type="scientific">Solanum commersonii</name>
    <name type="common">Commerson's wild potato</name>
    <name type="synonym">Commerson's nightshade</name>
    <dbReference type="NCBI Taxonomy" id="4109"/>
    <lineage>
        <taxon>Eukaryota</taxon>
        <taxon>Viridiplantae</taxon>
        <taxon>Streptophyta</taxon>
        <taxon>Embryophyta</taxon>
        <taxon>Tracheophyta</taxon>
        <taxon>Spermatophyta</taxon>
        <taxon>Magnoliopsida</taxon>
        <taxon>eudicotyledons</taxon>
        <taxon>Gunneridae</taxon>
        <taxon>Pentapetalae</taxon>
        <taxon>asterids</taxon>
        <taxon>lamiids</taxon>
        <taxon>Solanales</taxon>
        <taxon>Solanaceae</taxon>
        <taxon>Solanoideae</taxon>
        <taxon>Solaneae</taxon>
        <taxon>Solanum</taxon>
    </lineage>
</organism>